<organism evidence="2 3">
    <name type="scientific">Luteitalea pratensis</name>
    <dbReference type="NCBI Taxonomy" id="1855912"/>
    <lineage>
        <taxon>Bacteria</taxon>
        <taxon>Pseudomonadati</taxon>
        <taxon>Acidobacteriota</taxon>
        <taxon>Vicinamibacteria</taxon>
        <taxon>Vicinamibacterales</taxon>
        <taxon>Vicinamibacteraceae</taxon>
        <taxon>Luteitalea</taxon>
    </lineage>
</organism>
<feature type="transmembrane region" description="Helical" evidence="1">
    <location>
        <begin position="330"/>
        <end position="348"/>
    </location>
</feature>
<accession>A0A143PR96</accession>
<keyword evidence="1" id="KW-1133">Transmembrane helix</keyword>
<dbReference type="PANTHER" id="PTHR31061:SF24">
    <property type="entry name" value="LD22376P"/>
    <property type="match status" value="1"/>
</dbReference>
<feature type="transmembrane region" description="Helical" evidence="1">
    <location>
        <begin position="135"/>
        <end position="152"/>
    </location>
</feature>
<dbReference type="AlphaFoldDB" id="A0A143PR96"/>
<dbReference type="STRING" id="1855912.LuPra_04372"/>
<feature type="transmembrane region" description="Helical" evidence="1">
    <location>
        <begin position="219"/>
        <end position="239"/>
    </location>
</feature>
<name>A0A143PR96_LUTPR</name>
<evidence type="ECO:0000313" key="2">
    <source>
        <dbReference type="EMBL" id="AMY11125.1"/>
    </source>
</evidence>
<keyword evidence="1" id="KW-0472">Membrane</keyword>
<gene>
    <name evidence="2" type="ORF">LuPra_04372</name>
</gene>
<dbReference type="Proteomes" id="UP000076079">
    <property type="component" value="Chromosome"/>
</dbReference>
<feature type="transmembrane region" description="Helical" evidence="1">
    <location>
        <begin position="68"/>
        <end position="86"/>
    </location>
</feature>
<proteinExistence type="predicted"/>
<feature type="transmembrane region" description="Helical" evidence="1">
    <location>
        <begin position="251"/>
        <end position="268"/>
    </location>
</feature>
<dbReference type="OrthoDB" id="9788724at2"/>
<feature type="transmembrane region" description="Helical" evidence="1">
    <location>
        <begin position="98"/>
        <end position="115"/>
    </location>
</feature>
<feature type="transmembrane region" description="Helical" evidence="1">
    <location>
        <begin position="299"/>
        <end position="318"/>
    </location>
</feature>
<reference evidence="3" key="2">
    <citation type="submission" date="2016-04" db="EMBL/GenBank/DDBJ databases">
        <title>First Complete Genome Sequence of a Subdivision 6 Acidobacterium.</title>
        <authorList>
            <person name="Huang S."/>
            <person name="Vieira S."/>
            <person name="Bunk B."/>
            <person name="Riedel T."/>
            <person name="Sproeer C."/>
            <person name="Overmann J."/>
        </authorList>
    </citation>
    <scope>NUCLEOTIDE SEQUENCE [LARGE SCALE GENOMIC DNA]</scope>
    <source>
        <strain evidence="3">DSM 100886 HEG_-6_39</strain>
    </source>
</reference>
<evidence type="ECO:0000256" key="1">
    <source>
        <dbReference type="SAM" id="Phobius"/>
    </source>
</evidence>
<protein>
    <submittedName>
        <fullName evidence="2">Uncharacterized protein</fullName>
    </submittedName>
</protein>
<dbReference type="PATRIC" id="fig|1813736.3.peg.4610"/>
<evidence type="ECO:0000313" key="3">
    <source>
        <dbReference type="Proteomes" id="UP000076079"/>
    </source>
</evidence>
<keyword evidence="3" id="KW-1185">Reference proteome</keyword>
<feature type="transmembrane region" description="Helical" evidence="1">
    <location>
        <begin position="388"/>
        <end position="409"/>
    </location>
</feature>
<dbReference type="EMBL" id="CP015136">
    <property type="protein sequence ID" value="AMY11125.1"/>
    <property type="molecule type" value="Genomic_DNA"/>
</dbReference>
<dbReference type="KEGG" id="abac:LuPra_04372"/>
<reference evidence="2 3" key="1">
    <citation type="journal article" date="2016" name="Genome Announc.">
        <title>First Complete Genome Sequence of a Subdivision 6 Acidobacterium Strain.</title>
        <authorList>
            <person name="Huang S."/>
            <person name="Vieira S."/>
            <person name="Bunk B."/>
            <person name="Riedel T."/>
            <person name="Sproer C."/>
            <person name="Overmann J."/>
        </authorList>
    </citation>
    <scope>NUCLEOTIDE SEQUENCE [LARGE SCALE GENOMIC DNA]</scope>
    <source>
        <strain evidence="3">DSM 100886 HEG_-6_39</strain>
    </source>
</reference>
<dbReference type="PANTHER" id="PTHR31061">
    <property type="entry name" value="LD22376P"/>
    <property type="match status" value="1"/>
</dbReference>
<dbReference type="RefSeq" id="WP_110172700.1">
    <property type="nucleotide sequence ID" value="NZ_CP015136.1"/>
</dbReference>
<sequence>MTTTSLESPAAVAPTLGSPVSRPARLQSLDVLRGVTIAAMMLVNKQGNDGGYAALQHVPWHGATPTDWIFPFFLFMVGVALPFSIASRRRQGASNAEILRHAFSRALILFALGMFEKNFPFLSTTLDTVRIPGVLQRIGFCYFAGTALLLYTTRKQQGIIAALLLVGYWVLLAFVPVPGLGVVPMTGEFASQNWAAWVDQLTMGRHLGYGNHTWDANGLLSSLPSIVTLQAGVLAAWILEAGVTVAATWRLVLAGVAGVILGWVWGGFQPPIGLGIIGEPSVTNALVFPINKMLWTSSYVLYTAGLAFLSLATCIWLVDLGRRAVDVPRWTMPFVVLGTNAIFAYLASGLAAKLLHVWTVAASDGTRTSAWGWAQVHVFGALIPSVPLASLVHSSVYALLWIAICGWMYKRRIFLKL</sequence>
<keyword evidence="1" id="KW-0812">Transmembrane</keyword>
<feature type="transmembrane region" description="Helical" evidence="1">
    <location>
        <begin position="159"/>
        <end position="177"/>
    </location>
</feature>